<feature type="region of interest" description="Disordered" evidence="1">
    <location>
        <begin position="1"/>
        <end position="28"/>
    </location>
</feature>
<name>A0ABQ0PEV1_9PROT</name>
<accession>A0ABQ0PEV1</accession>
<feature type="compositionally biased region" description="Gly residues" evidence="1">
    <location>
        <begin position="1"/>
        <end position="10"/>
    </location>
</feature>
<evidence type="ECO:0000256" key="1">
    <source>
        <dbReference type="SAM" id="MobiDB-lite"/>
    </source>
</evidence>
<proteinExistence type="predicted"/>
<evidence type="ECO:0000313" key="3">
    <source>
        <dbReference type="Proteomes" id="UP001061452"/>
    </source>
</evidence>
<dbReference type="Proteomes" id="UP001061452">
    <property type="component" value="Unassembled WGS sequence"/>
</dbReference>
<keyword evidence="3" id="KW-1185">Reference proteome</keyword>
<gene>
    <name evidence="2" type="ORF">AA0521_0500</name>
</gene>
<protein>
    <submittedName>
        <fullName evidence="2">Uncharacterized protein</fullName>
    </submittedName>
</protein>
<reference evidence="2" key="1">
    <citation type="submission" date="2013-04" db="EMBL/GenBank/DDBJ databases">
        <title>The genome sequencing project of 58 acetic acid bacteria.</title>
        <authorList>
            <person name="Okamoto-Kainuma A."/>
            <person name="Ishikawa M."/>
            <person name="Umino S."/>
            <person name="Koizumi Y."/>
            <person name="Shiwa Y."/>
            <person name="Yoshikawa H."/>
            <person name="Matsutani M."/>
            <person name="Matsushita K."/>
        </authorList>
    </citation>
    <scope>NUCLEOTIDE SEQUENCE</scope>
    <source>
        <strain evidence="2">NRIC 0521</strain>
    </source>
</reference>
<evidence type="ECO:0000313" key="2">
    <source>
        <dbReference type="EMBL" id="GBQ65600.1"/>
    </source>
</evidence>
<comment type="caution">
    <text evidence="2">The sequence shown here is derived from an EMBL/GenBank/DDBJ whole genome shotgun (WGS) entry which is preliminary data.</text>
</comment>
<dbReference type="EMBL" id="BAQJ01000008">
    <property type="protein sequence ID" value="GBQ65600.1"/>
    <property type="molecule type" value="Genomic_DNA"/>
</dbReference>
<organism evidence="2 3">
    <name type="scientific">Komagataeibacter intermedius NRIC 0521</name>
    <dbReference type="NCBI Taxonomy" id="1307934"/>
    <lineage>
        <taxon>Bacteria</taxon>
        <taxon>Pseudomonadati</taxon>
        <taxon>Pseudomonadota</taxon>
        <taxon>Alphaproteobacteria</taxon>
        <taxon>Acetobacterales</taxon>
        <taxon>Acetobacteraceae</taxon>
        <taxon>Komagataeibacter</taxon>
    </lineage>
</organism>
<sequence length="48" mass="4712">MSASGEGSGSGVVASLRNGTGSMPRSALNGSRDVVAVAAEVMVNAAFW</sequence>